<dbReference type="PANTHER" id="PTHR10010:SF46">
    <property type="entry name" value="SODIUM-DEPENDENT PHOSPHATE TRANSPORT PROTEIN 2B"/>
    <property type="match status" value="1"/>
</dbReference>
<feature type="transmembrane region" description="Helical" evidence="6">
    <location>
        <begin position="139"/>
        <end position="157"/>
    </location>
</feature>
<dbReference type="RefSeq" id="WP_255226415.1">
    <property type="nucleotide sequence ID" value="NZ_JAJEKE010000002.1"/>
</dbReference>
<organism evidence="8 9">
    <name type="scientific">Lutispora saccharofermentans</name>
    <dbReference type="NCBI Taxonomy" id="3024236"/>
    <lineage>
        <taxon>Bacteria</taxon>
        <taxon>Bacillati</taxon>
        <taxon>Bacillota</taxon>
        <taxon>Clostridia</taxon>
        <taxon>Lutisporales</taxon>
        <taxon>Lutisporaceae</taxon>
        <taxon>Lutispora</taxon>
    </lineage>
</organism>
<evidence type="ECO:0000256" key="1">
    <source>
        <dbReference type="ARBA" id="ARBA00004651"/>
    </source>
</evidence>
<dbReference type="Pfam" id="PF01895">
    <property type="entry name" value="PhoU"/>
    <property type="match status" value="2"/>
</dbReference>
<feature type="transmembrane region" description="Helical" evidence="6">
    <location>
        <begin position="177"/>
        <end position="203"/>
    </location>
</feature>
<feature type="transmembrane region" description="Helical" evidence="6">
    <location>
        <begin position="85"/>
        <end position="103"/>
    </location>
</feature>
<evidence type="ECO:0000256" key="5">
    <source>
        <dbReference type="ARBA" id="ARBA00023136"/>
    </source>
</evidence>
<dbReference type="InterPro" id="IPR026022">
    <property type="entry name" value="PhoU_dom"/>
</dbReference>
<feature type="domain" description="PhoU" evidence="7">
    <location>
        <begin position="351"/>
        <end position="435"/>
    </location>
</feature>
<evidence type="ECO:0000313" key="8">
    <source>
        <dbReference type="EMBL" id="MCQ1528902.1"/>
    </source>
</evidence>
<accession>A0ABT1NCB6</accession>
<evidence type="ECO:0000313" key="9">
    <source>
        <dbReference type="Proteomes" id="UP001651880"/>
    </source>
</evidence>
<feature type="transmembrane region" description="Helical" evidence="6">
    <location>
        <begin position="248"/>
        <end position="266"/>
    </location>
</feature>
<keyword evidence="3 6" id="KW-0812">Transmembrane</keyword>
<name>A0ABT1NCB6_9FIRM</name>
<dbReference type="NCBIfam" id="TIGR00704">
    <property type="entry name" value="NaPi_cotrn_rel"/>
    <property type="match status" value="1"/>
</dbReference>
<dbReference type="SUPFAM" id="SSF109755">
    <property type="entry name" value="PhoU-like"/>
    <property type="match status" value="1"/>
</dbReference>
<reference evidence="8 9" key="1">
    <citation type="submission" date="2021-10" db="EMBL/GenBank/DDBJ databases">
        <title>Lutispora strain m25 sp. nov., a thermophilic, non-spore-forming bacterium isolated from a lab-scale methanogenic bioreactor digesting anaerobic sludge.</title>
        <authorList>
            <person name="El Houari A."/>
            <person name="Mcdonald J."/>
        </authorList>
    </citation>
    <scope>NUCLEOTIDE SEQUENCE [LARGE SCALE GENOMIC DNA]</scope>
    <source>
        <strain evidence="9">m25</strain>
    </source>
</reference>
<gene>
    <name evidence="8" type="ORF">LJD61_04990</name>
</gene>
<keyword evidence="2" id="KW-1003">Cell membrane</keyword>
<keyword evidence="9" id="KW-1185">Reference proteome</keyword>
<dbReference type="Pfam" id="PF02690">
    <property type="entry name" value="Na_Pi_cotrans"/>
    <property type="match status" value="2"/>
</dbReference>
<protein>
    <submittedName>
        <fullName evidence="8">Na/Pi cotransporter family protein</fullName>
    </submittedName>
</protein>
<keyword evidence="4 6" id="KW-1133">Transmembrane helix</keyword>
<dbReference type="InterPro" id="IPR004633">
    <property type="entry name" value="NaPi_cotrn-rel/YqeW-like"/>
</dbReference>
<evidence type="ECO:0000256" key="4">
    <source>
        <dbReference type="ARBA" id="ARBA00022989"/>
    </source>
</evidence>
<dbReference type="InterPro" id="IPR003841">
    <property type="entry name" value="Na/Pi_transpt"/>
</dbReference>
<feature type="domain" description="PhoU" evidence="7">
    <location>
        <begin position="455"/>
        <end position="535"/>
    </location>
</feature>
<evidence type="ECO:0000256" key="2">
    <source>
        <dbReference type="ARBA" id="ARBA00022475"/>
    </source>
</evidence>
<dbReference type="NCBIfam" id="NF037997">
    <property type="entry name" value="Na_Pi_symport"/>
    <property type="match status" value="1"/>
</dbReference>
<dbReference type="Proteomes" id="UP001651880">
    <property type="component" value="Unassembled WGS sequence"/>
</dbReference>
<dbReference type="PANTHER" id="PTHR10010">
    <property type="entry name" value="SOLUTE CARRIER FAMILY 34 SODIUM PHOSPHATE , MEMBER 2-RELATED"/>
    <property type="match status" value="1"/>
</dbReference>
<dbReference type="InterPro" id="IPR038078">
    <property type="entry name" value="PhoU-like_sf"/>
</dbReference>
<evidence type="ECO:0000256" key="3">
    <source>
        <dbReference type="ARBA" id="ARBA00022692"/>
    </source>
</evidence>
<feature type="transmembrane region" description="Helical" evidence="6">
    <location>
        <begin position="47"/>
        <end position="73"/>
    </location>
</feature>
<evidence type="ECO:0000256" key="6">
    <source>
        <dbReference type="SAM" id="Phobius"/>
    </source>
</evidence>
<sequence>MRDLIFGLIGGTALLMYGVDTMGEGLEKASGEMMKKMLSILTGRVWSAFLVGAFLTALVQSSTAITVLTVGFVNAGLMKLPQAIGIIYGANIGTTITAQLMAFSFSFKLTEIALPVLGIGFGISYFAKNKTVKNIGNALMGFGMMFLGLKILNQGIPFMRENETLRYFFEKYASMPIIGILLGMVATALVHSSAATVGLVMVLGQAGLIDLQAAICIMLGDNIGTCVTAQLASLSGNIHARRTAWAHTLYNIIGVIVVALILPYFVRIVEATTIYLQPNGDIGSQIANSHTFFNLFSALVFLPITKYYVKFLETVIKGKGVDHENRSIYLDKLLLDTPAAAIKASVSELIRGAEIAKIMLNNAAEALFENDEKKLELVHKDEEVVNQLQKDVTVYMVELSKRLLSDTESITVTAMINSINNIERMGDHTEDIARLIKSKIDKNLIFSDAATDELKHLLELVTWMYDNTIILLKDKNPELAKSTAELEDKVDELCKDLANHHIARLEAGKCNVESGVVFLDIINHFERIADHIYKVSLLSKDELQGVFRAEAK</sequence>
<evidence type="ECO:0000259" key="7">
    <source>
        <dbReference type="Pfam" id="PF01895"/>
    </source>
</evidence>
<dbReference type="Gene3D" id="1.20.58.220">
    <property type="entry name" value="Phosphate transport system protein phou homolog 2, domain 2"/>
    <property type="match status" value="1"/>
</dbReference>
<keyword evidence="5 6" id="KW-0472">Membrane</keyword>
<proteinExistence type="predicted"/>
<comment type="caution">
    <text evidence="8">The sequence shown here is derived from an EMBL/GenBank/DDBJ whole genome shotgun (WGS) entry which is preliminary data.</text>
</comment>
<dbReference type="EMBL" id="JAJEKE010000002">
    <property type="protein sequence ID" value="MCQ1528902.1"/>
    <property type="molecule type" value="Genomic_DNA"/>
</dbReference>
<comment type="subcellular location">
    <subcellularLocation>
        <location evidence="1">Cell membrane</location>
        <topology evidence="1">Multi-pass membrane protein</topology>
    </subcellularLocation>
</comment>